<reference evidence="2 3" key="1">
    <citation type="journal article" date="2012" name="BMC Genomics">
        <title>Comparative genomics of bacteria in the genus Providencia isolated from wild Drosophila melanogaster.</title>
        <authorList>
            <person name="Galac M.R."/>
            <person name="Lazzaro B.P."/>
        </authorList>
    </citation>
    <scope>NUCLEOTIDE SEQUENCE [LARGE SCALE GENOMIC DNA]</scope>
    <source>
        <strain evidence="2 3">DSM 19968</strain>
    </source>
</reference>
<dbReference type="PATRIC" id="fig|1141662.3.peg.2166"/>
<accession>K8WLN0</accession>
<dbReference type="RefSeq" id="WP_008912141.1">
    <property type="nucleotide sequence ID" value="NZ_KB233222.1"/>
</dbReference>
<feature type="compositionally biased region" description="Basic and acidic residues" evidence="1">
    <location>
        <begin position="29"/>
        <end position="53"/>
    </location>
</feature>
<dbReference type="AlphaFoldDB" id="K8WLN0"/>
<dbReference type="HOGENOM" id="CLU_2619171_0_0_6"/>
<protein>
    <submittedName>
        <fullName evidence="2">Uncharacterized protein</fullName>
    </submittedName>
</protein>
<comment type="caution">
    <text evidence="2">The sequence shown here is derived from an EMBL/GenBank/DDBJ whole genome shotgun (WGS) entry which is preliminary data.</text>
</comment>
<dbReference type="Proteomes" id="UP000009336">
    <property type="component" value="Unassembled WGS sequence"/>
</dbReference>
<dbReference type="EMBL" id="AKKL01000028">
    <property type="protein sequence ID" value="EKT61464.1"/>
    <property type="molecule type" value="Genomic_DNA"/>
</dbReference>
<feature type="compositionally biased region" description="Gly residues" evidence="1">
    <location>
        <begin position="69"/>
        <end position="78"/>
    </location>
</feature>
<proteinExistence type="predicted"/>
<sequence length="78" mass="8651">MKALNSLENQLKGIQTSLKQSSSNINSQEKSDRHDYKIASPKHKEAEAARKAQIEASNRAFEKANHGYSHGGMRAGLR</sequence>
<organism evidence="2 3">
    <name type="scientific">Providencia burhodogranariea DSM 19968</name>
    <dbReference type="NCBI Taxonomy" id="1141662"/>
    <lineage>
        <taxon>Bacteria</taxon>
        <taxon>Pseudomonadati</taxon>
        <taxon>Pseudomonadota</taxon>
        <taxon>Gammaproteobacteria</taxon>
        <taxon>Enterobacterales</taxon>
        <taxon>Morganellaceae</taxon>
        <taxon>Providencia</taxon>
    </lineage>
</organism>
<evidence type="ECO:0000313" key="3">
    <source>
        <dbReference type="Proteomes" id="UP000009336"/>
    </source>
</evidence>
<keyword evidence="3" id="KW-1185">Reference proteome</keyword>
<evidence type="ECO:0000313" key="2">
    <source>
        <dbReference type="EMBL" id="EKT61464.1"/>
    </source>
</evidence>
<name>K8WLN0_9GAMM</name>
<feature type="region of interest" description="Disordered" evidence="1">
    <location>
        <begin position="14"/>
        <end position="78"/>
    </location>
</feature>
<evidence type="ECO:0000256" key="1">
    <source>
        <dbReference type="SAM" id="MobiDB-lite"/>
    </source>
</evidence>
<feature type="compositionally biased region" description="Polar residues" evidence="1">
    <location>
        <begin position="14"/>
        <end position="28"/>
    </location>
</feature>
<gene>
    <name evidence="2" type="ORF">OOA_10671</name>
</gene>